<dbReference type="Proteomes" id="UP000010959">
    <property type="component" value="Unassembled WGS sequence"/>
</dbReference>
<evidence type="ECO:0000313" key="2">
    <source>
        <dbReference type="EMBL" id="ELP34520.1"/>
    </source>
</evidence>
<comment type="caution">
    <text evidence="2">The sequence shown here is derived from an EMBL/GenBank/DDBJ whole genome shotgun (WGS) entry which is preliminary data.</text>
</comment>
<gene>
    <name evidence="2" type="ORF">RBSWK_01530</name>
</gene>
<evidence type="ECO:0000256" key="1">
    <source>
        <dbReference type="SAM" id="MobiDB-lite"/>
    </source>
</evidence>
<reference evidence="2 3" key="1">
    <citation type="journal article" date="2013" name="Mar. Genomics">
        <title>Expression of sulfatases in Rhodopirellula baltica and the diversity of sulfatases in the genus Rhodopirellula.</title>
        <authorList>
            <person name="Wegner C.E."/>
            <person name="Richter-Heitmann T."/>
            <person name="Klindworth A."/>
            <person name="Klockow C."/>
            <person name="Richter M."/>
            <person name="Achstetter T."/>
            <person name="Glockner F.O."/>
            <person name="Harder J."/>
        </authorList>
    </citation>
    <scope>NUCLEOTIDE SEQUENCE [LARGE SCALE GENOMIC DNA]</scope>
    <source>
        <strain evidence="2 3">SWK14</strain>
    </source>
</reference>
<dbReference type="AlphaFoldDB" id="L7CL14"/>
<feature type="compositionally biased region" description="Basic and acidic residues" evidence="1">
    <location>
        <begin position="9"/>
        <end position="25"/>
    </location>
</feature>
<protein>
    <recommendedName>
        <fullName evidence="4">Bacterial mobilisation domain-containing protein</fullName>
    </recommendedName>
</protein>
<dbReference type="InterPro" id="IPR053842">
    <property type="entry name" value="NikA-like"/>
</dbReference>
<feature type="region of interest" description="Disordered" evidence="1">
    <location>
        <begin position="1"/>
        <end position="25"/>
    </location>
</feature>
<accession>L7CL14</accession>
<organism evidence="2 3">
    <name type="scientific">Rhodopirellula baltica SWK14</name>
    <dbReference type="NCBI Taxonomy" id="993516"/>
    <lineage>
        <taxon>Bacteria</taxon>
        <taxon>Pseudomonadati</taxon>
        <taxon>Planctomycetota</taxon>
        <taxon>Planctomycetia</taxon>
        <taxon>Pirellulales</taxon>
        <taxon>Pirellulaceae</taxon>
        <taxon>Rhodopirellula</taxon>
    </lineage>
</organism>
<name>L7CL14_RHOBT</name>
<dbReference type="Pfam" id="PF21983">
    <property type="entry name" value="NikA-like"/>
    <property type="match status" value="1"/>
</dbReference>
<dbReference type="EMBL" id="AMWG01000030">
    <property type="protein sequence ID" value="ELP34520.1"/>
    <property type="molecule type" value="Genomic_DNA"/>
</dbReference>
<sequence>MDPPMAITRGREGKMKEATMREDKDAGEPLRLARQPCSEDEIRNRPLRAFLNETEEAKWHEDADIRQMNRHDYIRALIMGQVTKVVYRGHQADPRLIEELNRLGNNLNQALVYVHADTTRQTDWENLCELLEQTLLHVMFGPEIGEAEDVH</sequence>
<evidence type="ECO:0000313" key="3">
    <source>
        <dbReference type="Proteomes" id="UP000010959"/>
    </source>
</evidence>
<dbReference type="PATRIC" id="fig|993516.3.peg.1620"/>
<evidence type="ECO:0008006" key="4">
    <source>
        <dbReference type="Google" id="ProtNLM"/>
    </source>
</evidence>
<proteinExistence type="predicted"/>